<feature type="domain" description="BED-type" evidence="13">
    <location>
        <begin position="197"/>
        <end position="263"/>
    </location>
</feature>
<evidence type="ECO:0000256" key="9">
    <source>
        <dbReference type="ARBA" id="ARBA00023242"/>
    </source>
</evidence>
<feature type="domain" description="C2H2-type" evidence="12">
    <location>
        <begin position="358"/>
        <end position="385"/>
    </location>
</feature>
<evidence type="ECO:0000256" key="3">
    <source>
        <dbReference type="ARBA" id="ARBA00022737"/>
    </source>
</evidence>
<keyword evidence="7" id="KW-0238">DNA-binding</keyword>
<evidence type="ECO:0000256" key="8">
    <source>
        <dbReference type="ARBA" id="ARBA00023163"/>
    </source>
</evidence>
<evidence type="ECO:0000256" key="5">
    <source>
        <dbReference type="ARBA" id="ARBA00022833"/>
    </source>
</evidence>
<dbReference type="Pfam" id="PF13912">
    <property type="entry name" value="zf-C2H2_6"/>
    <property type="match status" value="1"/>
</dbReference>
<dbReference type="Pfam" id="PF13894">
    <property type="entry name" value="zf-C2H2_4"/>
    <property type="match status" value="1"/>
</dbReference>
<dbReference type="GO" id="GO:0008270">
    <property type="term" value="F:zinc ion binding"/>
    <property type="evidence" value="ECO:0007669"/>
    <property type="project" value="UniProtKB-KW"/>
</dbReference>
<dbReference type="InterPro" id="IPR050752">
    <property type="entry name" value="C2H2-ZF_domain"/>
</dbReference>
<dbReference type="PANTHER" id="PTHR24384">
    <property type="entry name" value="FINGER PUTATIVE TRANSCRIPTION FACTOR FAMILY-RELATED"/>
    <property type="match status" value="1"/>
</dbReference>
<dbReference type="SMART" id="SM00355">
    <property type="entry name" value="ZnF_C2H2"/>
    <property type="match status" value="11"/>
</dbReference>
<evidence type="ECO:0000259" key="12">
    <source>
        <dbReference type="PROSITE" id="PS50157"/>
    </source>
</evidence>
<evidence type="ECO:0000256" key="11">
    <source>
        <dbReference type="SAM" id="MobiDB-lite"/>
    </source>
</evidence>
<dbReference type="PROSITE" id="PS00028">
    <property type="entry name" value="ZINC_FINGER_C2H2_1"/>
    <property type="match status" value="9"/>
</dbReference>
<accession>A0AAV2QHW4</accession>
<evidence type="ECO:0000256" key="1">
    <source>
        <dbReference type="ARBA" id="ARBA00004123"/>
    </source>
</evidence>
<dbReference type="PANTHER" id="PTHR24384:SF189">
    <property type="entry name" value="C2H2-TYPE DOMAIN-CONTAINING PROTEIN-RELATED"/>
    <property type="match status" value="1"/>
</dbReference>
<evidence type="ECO:0000313" key="15">
    <source>
        <dbReference type="Proteomes" id="UP001497623"/>
    </source>
</evidence>
<keyword evidence="6" id="KW-0805">Transcription regulation</keyword>
<keyword evidence="2" id="KW-0479">Metal-binding</keyword>
<dbReference type="PROSITE" id="PS50808">
    <property type="entry name" value="ZF_BED"/>
    <property type="match status" value="1"/>
</dbReference>
<dbReference type="EMBL" id="CAXKWB010006668">
    <property type="protein sequence ID" value="CAL4083838.1"/>
    <property type="molecule type" value="Genomic_DNA"/>
</dbReference>
<dbReference type="Proteomes" id="UP001497623">
    <property type="component" value="Unassembled WGS sequence"/>
</dbReference>
<dbReference type="PROSITE" id="PS50157">
    <property type="entry name" value="ZINC_FINGER_C2H2_2"/>
    <property type="match status" value="8"/>
</dbReference>
<proteinExistence type="predicted"/>
<sequence>MSFQNVEHSLIREDGKLFDISKHDQNKPINNSMLSEVVCVTKLRTTSSAEDDSENYLSLTEEDGNDAYVTQSRKYTSKQNIKNRIYNCDICDKHFSSPAHLSEHKISHSTLKKFTCSMCAKTFKRKNALLKHIRKFHNSEIFKCSCGKRFSTKKAVQKHKDDGHCQELLNCSECGACYKTRISLDCHLLLHKFEQKNITNTKWPYTCPICSEYFSSSTSLSNHISDKHSQETLRCHYCNKAFRTKQLLRHHLLRKHRYDPSSICTCSVCNKEFSMTKDLRRHMLSHNIGRFCDCLVCGSKFKSFRLLQSHMKLHSQGKPYDCLICFIPFESLACLQEHLTNFHKLDIDDESFSQTWNRKCPICGQLFLRRSATVAHMKSHMDNENTKVILVEEKDEPISFVDNSNNRSTHNDMYVHVIEVCEQNVEDHVNSDESKSEKLSFMELINNHNSMETDKMFISSTFNLDTSNHDEKCFSQKEGSSGNEKEKSHNNPIDIAKSNPDFIVCSNVNPNAIYNECNDKYMFVKSSNDIDIINVKSTSEILPSSVKVVNDSANTVSIEKLPKNICEVYEYQAKEYHVNENMLLESSEIQMNESPKYQNKDSLSIETSDSQFIDVHEAEKSELPHSEETTYICGQCSLVFTNVNTLQSHIINCYNQETSEEYVVVFEAEEDSK</sequence>
<feature type="domain" description="C2H2-type" evidence="12">
    <location>
        <begin position="292"/>
        <end position="319"/>
    </location>
</feature>
<keyword evidence="5" id="KW-0862">Zinc</keyword>
<reference evidence="14 15" key="1">
    <citation type="submission" date="2024-05" db="EMBL/GenBank/DDBJ databases">
        <authorList>
            <person name="Wallberg A."/>
        </authorList>
    </citation>
    <scope>NUCLEOTIDE SEQUENCE [LARGE SCALE GENOMIC DNA]</scope>
</reference>
<evidence type="ECO:0000256" key="7">
    <source>
        <dbReference type="ARBA" id="ARBA00023125"/>
    </source>
</evidence>
<dbReference type="GO" id="GO:0000981">
    <property type="term" value="F:DNA-binding transcription factor activity, RNA polymerase II-specific"/>
    <property type="evidence" value="ECO:0007669"/>
    <property type="project" value="TreeGrafter"/>
</dbReference>
<keyword evidence="8" id="KW-0804">Transcription</keyword>
<evidence type="ECO:0000256" key="4">
    <source>
        <dbReference type="ARBA" id="ARBA00022771"/>
    </source>
</evidence>
<protein>
    <submittedName>
        <fullName evidence="14">Uncharacterized protein</fullName>
    </submittedName>
</protein>
<dbReference type="GO" id="GO:0005634">
    <property type="term" value="C:nucleus"/>
    <property type="evidence" value="ECO:0007669"/>
    <property type="project" value="UniProtKB-SubCell"/>
</dbReference>
<evidence type="ECO:0000259" key="13">
    <source>
        <dbReference type="PROSITE" id="PS50808"/>
    </source>
</evidence>
<evidence type="ECO:0000256" key="2">
    <source>
        <dbReference type="ARBA" id="ARBA00022723"/>
    </source>
</evidence>
<evidence type="ECO:0000256" key="6">
    <source>
        <dbReference type="ARBA" id="ARBA00023015"/>
    </source>
</evidence>
<comment type="subcellular location">
    <subcellularLocation>
        <location evidence="1">Nucleus</location>
    </subcellularLocation>
</comment>
<keyword evidence="15" id="KW-1185">Reference proteome</keyword>
<keyword evidence="9" id="KW-0539">Nucleus</keyword>
<gene>
    <name evidence="14" type="ORF">MNOR_LOCUS12241</name>
</gene>
<evidence type="ECO:0000313" key="14">
    <source>
        <dbReference type="EMBL" id="CAL4083838.1"/>
    </source>
</evidence>
<feature type="domain" description="C2H2-type" evidence="12">
    <location>
        <begin position="233"/>
        <end position="261"/>
    </location>
</feature>
<feature type="domain" description="C2H2-type" evidence="12">
    <location>
        <begin position="114"/>
        <end position="140"/>
    </location>
</feature>
<dbReference type="InterPro" id="IPR003656">
    <property type="entry name" value="Znf_BED"/>
</dbReference>
<dbReference type="AlphaFoldDB" id="A0AAV2QHW4"/>
<keyword evidence="3" id="KW-0677">Repeat</keyword>
<dbReference type="InterPro" id="IPR013087">
    <property type="entry name" value="Znf_C2H2_type"/>
</dbReference>
<dbReference type="InterPro" id="IPR036236">
    <property type="entry name" value="Znf_C2H2_sf"/>
</dbReference>
<feature type="domain" description="C2H2-type" evidence="12">
    <location>
        <begin position="264"/>
        <end position="291"/>
    </location>
</feature>
<keyword evidence="4 10" id="KW-0863">Zinc-finger</keyword>
<name>A0AAV2QHW4_MEGNR</name>
<dbReference type="SUPFAM" id="SSF57667">
    <property type="entry name" value="beta-beta-alpha zinc fingers"/>
    <property type="match status" value="4"/>
</dbReference>
<dbReference type="GO" id="GO:0000978">
    <property type="term" value="F:RNA polymerase II cis-regulatory region sequence-specific DNA binding"/>
    <property type="evidence" value="ECO:0007669"/>
    <property type="project" value="TreeGrafter"/>
</dbReference>
<feature type="domain" description="C2H2-type" evidence="12">
    <location>
        <begin position="169"/>
        <end position="196"/>
    </location>
</feature>
<comment type="caution">
    <text evidence="14">The sequence shown here is derived from an EMBL/GenBank/DDBJ whole genome shotgun (WGS) entry which is preliminary data.</text>
</comment>
<organism evidence="14 15">
    <name type="scientific">Meganyctiphanes norvegica</name>
    <name type="common">Northern krill</name>
    <name type="synonym">Thysanopoda norvegica</name>
    <dbReference type="NCBI Taxonomy" id="48144"/>
    <lineage>
        <taxon>Eukaryota</taxon>
        <taxon>Metazoa</taxon>
        <taxon>Ecdysozoa</taxon>
        <taxon>Arthropoda</taxon>
        <taxon>Crustacea</taxon>
        <taxon>Multicrustacea</taxon>
        <taxon>Malacostraca</taxon>
        <taxon>Eumalacostraca</taxon>
        <taxon>Eucarida</taxon>
        <taxon>Euphausiacea</taxon>
        <taxon>Euphausiidae</taxon>
        <taxon>Meganyctiphanes</taxon>
    </lineage>
</organism>
<dbReference type="Gene3D" id="3.30.160.60">
    <property type="entry name" value="Classic Zinc Finger"/>
    <property type="match status" value="5"/>
</dbReference>
<feature type="region of interest" description="Disordered" evidence="11">
    <location>
        <begin position="469"/>
        <end position="493"/>
    </location>
</feature>
<feature type="domain" description="C2H2-type" evidence="12">
    <location>
        <begin position="86"/>
        <end position="113"/>
    </location>
</feature>
<evidence type="ECO:0000256" key="10">
    <source>
        <dbReference type="PROSITE-ProRule" id="PRU00042"/>
    </source>
</evidence>
<feature type="domain" description="C2H2-type" evidence="12">
    <location>
        <begin position="205"/>
        <end position="233"/>
    </location>
</feature>
<dbReference type="Pfam" id="PF00096">
    <property type="entry name" value="zf-C2H2"/>
    <property type="match status" value="3"/>
</dbReference>